<dbReference type="Pfam" id="PF00072">
    <property type="entry name" value="Response_reg"/>
    <property type="match status" value="1"/>
</dbReference>
<dbReference type="GO" id="GO:0006355">
    <property type="term" value="P:regulation of DNA-templated transcription"/>
    <property type="evidence" value="ECO:0007669"/>
    <property type="project" value="InterPro"/>
</dbReference>
<feature type="domain" description="Response regulatory" evidence="4">
    <location>
        <begin position="7"/>
        <end position="122"/>
    </location>
</feature>
<dbReference type="Gene3D" id="3.40.50.2300">
    <property type="match status" value="1"/>
</dbReference>
<sequence length="226" mass="25379">MNDQQKTILIIDDEPEIRNLMEEILSEEGYKTFSAEGAQKAEQIIAAHQVDLVYLDIWMPGTDGVDLLKKLTKTNNLKAPIIMISGHATIKTAVETTQLGAFDFIEKPLSIEKLLTSAEKALSAGDEGDLDNKIISFLKKQTNTYSDCFASLDSIVDKNNIVCLRGEAGTEKEIFAKYLHQQQYNQKNNFVSVPLHLLFSEQQESITAINELRKTLEHLEEGTVYL</sequence>
<dbReference type="InterPro" id="IPR027417">
    <property type="entry name" value="P-loop_NTPase"/>
</dbReference>
<dbReference type="PROSITE" id="PS50110">
    <property type="entry name" value="RESPONSE_REGULATORY"/>
    <property type="match status" value="1"/>
</dbReference>
<dbReference type="FunFam" id="3.40.50.2300:FF:000018">
    <property type="entry name" value="DNA-binding transcriptional regulator NtrC"/>
    <property type="match status" value="1"/>
</dbReference>
<dbReference type="GO" id="GO:0005524">
    <property type="term" value="F:ATP binding"/>
    <property type="evidence" value="ECO:0007669"/>
    <property type="project" value="InterPro"/>
</dbReference>
<evidence type="ECO:0000256" key="3">
    <source>
        <dbReference type="ARBA" id="ARBA00023163"/>
    </source>
</evidence>
<keyword evidence="2" id="KW-0805">Transcription regulation</keyword>
<feature type="non-terminal residue" evidence="5">
    <location>
        <position position="226"/>
    </location>
</feature>
<dbReference type="InterPro" id="IPR002078">
    <property type="entry name" value="Sigma_54_int"/>
</dbReference>
<accession>A0A382T066</accession>
<dbReference type="PANTHER" id="PTHR44591">
    <property type="entry name" value="STRESS RESPONSE REGULATOR PROTEIN 1"/>
    <property type="match status" value="1"/>
</dbReference>
<dbReference type="InterPro" id="IPR050595">
    <property type="entry name" value="Bact_response_regulator"/>
</dbReference>
<dbReference type="PANTHER" id="PTHR44591:SF3">
    <property type="entry name" value="RESPONSE REGULATORY DOMAIN-CONTAINING PROTEIN"/>
    <property type="match status" value="1"/>
</dbReference>
<evidence type="ECO:0000313" key="5">
    <source>
        <dbReference type="EMBL" id="SVD15544.1"/>
    </source>
</evidence>
<name>A0A382T066_9ZZZZ</name>
<dbReference type="InterPro" id="IPR011006">
    <property type="entry name" value="CheY-like_superfamily"/>
</dbReference>
<evidence type="ECO:0000256" key="1">
    <source>
        <dbReference type="ARBA" id="ARBA00022553"/>
    </source>
</evidence>
<gene>
    <name evidence="5" type="ORF">METZ01_LOCUS368398</name>
</gene>
<dbReference type="Pfam" id="PF00158">
    <property type="entry name" value="Sigma54_activat"/>
    <property type="match status" value="1"/>
</dbReference>
<dbReference type="EMBL" id="UINC01132924">
    <property type="protein sequence ID" value="SVD15544.1"/>
    <property type="molecule type" value="Genomic_DNA"/>
</dbReference>
<proteinExistence type="predicted"/>
<keyword evidence="1" id="KW-0597">Phosphoprotein</keyword>
<dbReference type="InterPro" id="IPR001789">
    <property type="entry name" value="Sig_transdc_resp-reg_receiver"/>
</dbReference>
<dbReference type="AlphaFoldDB" id="A0A382T066"/>
<dbReference type="SMART" id="SM00448">
    <property type="entry name" value="REC"/>
    <property type="match status" value="1"/>
</dbReference>
<evidence type="ECO:0000259" key="4">
    <source>
        <dbReference type="PROSITE" id="PS50110"/>
    </source>
</evidence>
<organism evidence="5">
    <name type="scientific">marine metagenome</name>
    <dbReference type="NCBI Taxonomy" id="408172"/>
    <lineage>
        <taxon>unclassified sequences</taxon>
        <taxon>metagenomes</taxon>
        <taxon>ecological metagenomes</taxon>
    </lineage>
</organism>
<reference evidence="5" key="1">
    <citation type="submission" date="2018-05" db="EMBL/GenBank/DDBJ databases">
        <authorList>
            <person name="Lanie J.A."/>
            <person name="Ng W.-L."/>
            <person name="Kazmierczak K.M."/>
            <person name="Andrzejewski T.M."/>
            <person name="Davidsen T.M."/>
            <person name="Wayne K.J."/>
            <person name="Tettelin H."/>
            <person name="Glass J.I."/>
            <person name="Rusch D."/>
            <person name="Podicherti R."/>
            <person name="Tsui H.-C.T."/>
            <person name="Winkler M.E."/>
        </authorList>
    </citation>
    <scope>NUCLEOTIDE SEQUENCE</scope>
</reference>
<dbReference type="Gene3D" id="3.40.50.300">
    <property type="entry name" value="P-loop containing nucleotide triphosphate hydrolases"/>
    <property type="match status" value="1"/>
</dbReference>
<dbReference type="SUPFAM" id="SSF52172">
    <property type="entry name" value="CheY-like"/>
    <property type="match status" value="1"/>
</dbReference>
<evidence type="ECO:0000256" key="2">
    <source>
        <dbReference type="ARBA" id="ARBA00023015"/>
    </source>
</evidence>
<keyword evidence="3" id="KW-0804">Transcription</keyword>
<protein>
    <recommendedName>
        <fullName evidence="4">Response regulatory domain-containing protein</fullName>
    </recommendedName>
</protein>
<dbReference type="GO" id="GO:0000160">
    <property type="term" value="P:phosphorelay signal transduction system"/>
    <property type="evidence" value="ECO:0007669"/>
    <property type="project" value="InterPro"/>
</dbReference>